<accession>A0A8J4C668</accession>
<protein>
    <recommendedName>
        <fullName evidence="10">Protein kinase domain-containing protein</fullName>
    </recommendedName>
</protein>
<dbReference type="InterPro" id="IPR011009">
    <property type="entry name" value="Kinase-like_dom_sf"/>
</dbReference>
<keyword evidence="5 7" id="KW-0067">ATP-binding</keyword>
<feature type="compositionally biased region" description="Low complexity" evidence="9">
    <location>
        <begin position="86"/>
        <end position="110"/>
    </location>
</feature>
<evidence type="ECO:0000256" key="9">
    <source>
        <dbReference type="SAM" id="MobiDB-lite"/>
    </source>
</evidence>
<feature type="binding site" evidence="7">
    <location>
        <position position="400"/>
    </location>
    <ligand>
        <name>ATP</name>
        <dbReference type="ChEBI" id="CHEBI:30616"/>
    </ligand>
</feature>
<name>A0A8J4C668_9CHLO</name>
<evidence type="ECO:0000256" key="5">
    <source>
        <dbReference type="ARBA" id="ARBA00022840"/>
    </source>
</evidence>
<evidence type="ECO:0000256" key="2">
    <source>
        <dbReference type="ARBA" id="ARBA00022679"/>
    </source>
</evidence>
<feature type="region of interest" description="Disordered" evidence="9">
    <location>
        <begin position="540"/>
        <end position="559"/>
    </location>
</feature>
<feature type="compositionally biased region" description="Gly residues" evidence="9">
    <location>
        <begin position="674"/>
        <end position="689"/>
    </location>
</feature>
<evidence type="ECO:0000259" key="10">
    <source>
        <dbReference type="PROSITE" id="PS50011"/>
    </source>
</evidence>
<dbReference type="FunFam" id="1.10.510.10:FF:000813">
    <property type="entry name" value="Aurora-like kinase"/>
    <property type="match status" value="1"/>
</dbReference>
<keyword evidence="2" id="KW-0808">Transferase</keyword>
<dbReference type="InterPro" id="IPR030616">
    <property type="entry name" value="Aur-like"/>
</dbReference>
<feature type="cross-link" description="Glycyl lysine isopeptide (Lys-Gly) (interchain with G-Cter in SUMO2)" evidence="8">
    <location>
        <position position="384"/>
    </location>
</feature>
<dbReference type="AlphaFoldDB" id="A0A8J4C668"/>
<dbReference type="OrthoDB" id="40902at2759"/>
<feature type="region of interest" description="Disordered" evidence="9">
    <location>
        <begin position="665"/>
        <end position="732"/>
    </location>
</feature>
<evidence type="ECO:0000313" key="12">
    <source>
        <dbReference type="EMBL" id="GIM00989.1"/>
    </source>
</evidence>
<reference evidence="11" key="1">
    <citation type="journal article" date="2021" name="Proc. Natl. Acad. Sci. U.S.A.">
        <title>Three genomes in the algal genus Volvox reveal the fate of a haploid sex-determining region after a transition to homothallism.</title>
        <authorList>
            <person name="Yamamoto K."/>
            <person name="Hamaji T."/>
            <person name="Kawai-Toyooka H."/>
            <person name="Matsuzaki R."/>
            <person name="Takahashi F."/>
            <person name="Nishimura Y."/>
            <person name="Kawachi M."/>
            <person name="Noguchi H."/>
            <person name="Minakuchi Y."/>
            <person name="Umen J.G."/>
            <person name="Toyoda A."/>
            <person name="Nozaki H."/>
        </authorList>
    </citation>
    <scope>NUCLEOTIDE SEQUENCE</scope>
    <source>
        <strain evidence="12">NIES-3785</strain>
        <strain evidence="11">NIES-3786</strain>
    </source>
</reference>
<feature type="compositionally biased region" description="Polar residues" evidence="9">
    <location>
        <begin position="111"/>
        <end position="156"/>
    </location>
</feature>
<dbReference type="PROSITE" id="PS00108">
    <property type="entry name" value="PROTEIN_KINASE_ST"/>
    <property type="match status" value="1"/>
</dbReference>
<dbReference type="PROSITE" id="PS50011">
    <property type="entry name" value="PROTEIN_KINASE_DOM"/>
    <property type="match status" value="1"/>
</dbReference>
<dbReference type="EMBL" id="BNCP01000008">
    <property type="protein sequence ID" value="GIL76288.1"/>
    <property type="molecule type" value="Genomic_DNA"/>
</dbReference>
<feature type="domain" description="Protein kinase" evidence="10">
    <location>
        <begin position="258"/>
        <end position="523"/>
    </location>
</feature>
<evidence type="ECO:0000256" key="3">
    <source>
        <dbReference type="ARBA" id="ARBA00022741"/>
    </source>
</evidence>
<evidence type="ECO:0000256" key="7">
    <source>
        <dbReference type="PIRSR" id="PIRSR630616-2"/>
    </source>
</evidence>
<evidence type="ECO:0000256" key="6">
    <source>
        <dbReference type="PIRSR" id="PIRSR630616-1"/>
    </source>
</evidence>
<keyword evidence="3 7" id="KW-0547">Nucleotide-binding</keyword>
<dbReference type="SUPFAM" id="SSF56112">
    <property type="entry name" value="Protein kinase-like (PK-like)"/>
    <property type="match status" value="1"/>
</dbReference>
<proteinExistence type="predicted"/>
<dbReference type="Proteomes" id="UP000747110">
    <property type="component" value="Unassembled WGS sequence"/>
</dbReference>
<evidence type="ECO:0000256" key="4">
    <source>
        <dbReference type="ARBA" id="ARBA00022777"/>
    </source>
</evidence>
<evidence type="ECO:0000256" key="1">
    <source>
        <dbReference type="ARBA" id="ARBA00022527"/>
    </source>
</evidence>
<feature type="binding site" evidence="7">
    <location>
        <begin position="335"/>
        <end position="337"/>
    </location>
    <ligand>
        <name>ATP</name>
        <dbReference type="ChEBI" id="CHEBI:30616"/>
    </ligand>
</feature>
<feature type="binding site" evidence="7">
    <location>
        <begin position="386"/>
        <end position="387"/>
    </location>
    <ligand>
        <name>ATP</name>
        <dbReference type="ChEBI" id="CHEBI:30616"/>
    </ligand>
</feature>
<sequence>MTASGTAHVTASAGVQRSGKSSSNALQIVDEFQADDYDEDDQEVNDNDGGDEGNGKEGKESGKLATWFKSLFSKSKDKSSAKSSKRSSVSSSRATSTTTHTPAPPAKSASLTSSKPTCPTTPNSQDASSTCSQPVAAQNKNSSHIAATSPNGTVSPRQPAPKSPTGNAEDAVCVSPFAQDSGVVAAEAVVASPPVRSKSISLKSELQRLRNSVSQHSKSFTELSMKAKTIPKRGNELLIVSPSAPPRMQRPEWSLRDYAVVEKMYKGYASSVYKAFCKRSGELVCLKAYDMAALCELNRFQIYREVQLHGKLAHNNVIGLYGAFQVDSQVVMVQEFADGGDLFTLLHRYGGRMPERQAVEMVLQPCLRVLLYLHEQGILHRDLKPENILFTRNMTFKLCDFGLAIDLRDERAVTRAGTLEYMAPEVLECPFKSRPIDNKDNERLHYTAAVDAWAVGVLAYELLVGRPPFEAPEREGVEDCIRRQTPRFPFGLSELARSFIATALQKDPEQRPTVQEMLAHPFIRGGTATHPAAQRAAAATVVTSSGAQPTRPTGSAAISGGASAAVSAGAGTSGSAAAAAAAALAAGGSVGGVMVPASASKAIAKPDRMVCTRAIAAAGGMEDDDLGVGALANRMKSYTAGKAIAISHQALQANRHVHLPHVGDDPAGHTVRGLGTGAGGGGGGGGGSSVGDLPSMGGGGGASSAASGSQLPGALVGPGHSPEQPLGGSKLSTLNPKLAASLGVGPNGGIMARTASVSRIM</sequence>
<organism evidence="11 13">
    <name type="scientific">Volvox reticuliferus</name>
    <dbReference type="NCBI Taxonomy" id="1737510"/>
    <lineage>
        <taxon>Eukaryota</taxon>
        <taxon>Viridiplantae</taxon>
        <taxon>Chlorophyta</taxon>
        <taxon>core chlorophytes</taxon>
        <taxon>Chlorophyceae</taxon>
        <taxon>CS clade</taxon>
        <taxon>Chlamydomonadales</taxon>
        <taxon>Volvocaceae</taxon>
        <taxon>Volvox</taxon>
    </lineage>
</organism>
<evidence type="ECO:0000313" key="11">
    <source>
        <dbReference type="EMBL" id="GIL76288.1"/>
    </source>
</evidence>
<feature type="active site" description="Proton acceptor" evidence="6">
    <location>
        <position position="382"/>
    </location>
</feature>
<evidence type="ECO:0000313" key="13">
    <source>
        <dbReference type="Proteomes" id="UP000747110"/>
    </source>
</evidence>
<dbReference type="Proteomes" id="UP000722791">
    <property type="component" value="Unassembled WGS sequence"/>
</dbReference>
<dbReference type="Pfam" id="PF00069">
    <property type="entry name" value="Pkinase"/>
    <property type="match status" value="1"/>
</dbReference>
<dbReference type="SMART" id="SM00220">
    <property type="entry name" value="S_TKc"/>
    <property type="match status" value="1"/>
</dbReference>
<comment type="caution">
    <text evidence="11">The sequence shown here is derived from an EMBL/GenBank/DDBJ whole genome shotgun (WGS) entry which is preliminary data.</text>
</comment>
<dbReference type="InterPro" id="IPR008271">
    <property type="entry name" value="Ser/Thr_kinase_AS"/>
</dbReference>
<feature type="binding site" evidence="7">
    <location>
        <position position="287"/>
    </location>
    <ligand>
        <name>ATP</name>
        <dbReference type="ChEBI" id="CHEBI:30616"/>
    </ligand>
</feature>
<feature type="compositionally biased region" description="Basic and acidic residues" evidence="9">
    <location>
        <begin position="53"/>
        <end position="62"/>
    </location>
</feature>
<dbReference type="GO" id="GO:0005524">
    <property type="term" value="F:ATP binding"/>
    <property type="evidence" value="ECO:0007669"/>
    <property type="project" value="UniProtKB-KW"/>
</dbReference>
<keyword evidence="1" id="KW-0723">Serine/threonine-protein kinase</keyword>
<dbReference type="Gene3D" id="1.10.510.10">
    <property type="entry name" value="Transferase(Phosphotransferase) domain 1"/>
    <property type="match status" value="1"/>
</dbReference>
<dbReference type="GO" id="GO:0004674">
    <property type="term" value="F:protein serine/threonine kinase activity"/>
    <property type="evidence" value="ECO:0007669"/>
    <property type="project" value="UniProtKB-KW"/>
</dbReference>
<evidence type="ECO:0000256" key="8">
    <source>
        <dbReference type="PIRSR" id="PIRSR630616-3"/>
    </source>
</evidence>
<dbReference type="InterPro" id="IPR000719">
    <property type="entry name" value="Prot_kinase_dom"/>
</dbReference>
<feature type="compositionally biased region" description="Acidic residues" evidence="9">
    <location>
        <begin position="32"/>
        <end position="51"/>
    </location>
</feature>
<keyword evidence="13" id="KW-1185">Reference proteome</keyword>
<feature type="region of interest" description="Disordered" evidence="9">
    <location>
        <begin position="1"/>
        <end position="169"/>
    </location>
</feature>
<feature type="compositionally biased region" description="Polar residues" evidence="9">
    <location>
        <begin position="1"/>
        <end position="26"/>
    </location>
</feature>
<dbReference type="PANTHER" id="PTHR24350">
    <property type="entry name" value="SERINE/THREONINE-PROTEIN KINASE IAL-RELATED"/>
    <property type="match status" value="1"/>
</dbReference>
<gene>
    <name evidence="11" type="ORF">Vretifemale_5892</name>
    <name evidence="12" type="ORF">Vretimale_5821</name>
</gene>
<dbReference type="EMBL" id="BNCQ01000008">
    <property type="protein sequence ID" value="GIM00989.1"/>
    <property type="molecule type" value="Genomic_DNA"/>
</dbReference>
<keyword evidence="4" id="KW-0418">Kinase</keyword>